<protein>
    <submittedName>
        <fullName evidence="3">Uncharacterized protein</fullName>
    </submittedName>
</protein>
<dbReference type="PANTHER" id="PTHR36765">
    <property type="entry name" value="EXPRESSED PROTEIN"/>
    <property type="match status" value="1"/>
</dbReference>
<sequence>MGGPSSSCCSSGEEDGDADWKAAISSVASTTVTNSFSATVATTTTNSNGPTNNTVQPHSISNDEDHLDNKTKPQNLKHYQIKVMAQKLLEDILEKSLVIVRDPDPVDPLDNNPAASDGGIRLFKRAPPGIAPPELGGHILLMELQSEDDVLFLADEVQGPRKRPRILPGDEINEKSKKFQRKLQSVAIDGSDVISAARVACQKSLVRLEAKEAAAKAAAKREEERVAELKKLRGERWLPSIAKEMQGKILQISNGPSRKKT</sequence>
<dbReference type="PANTHER" id="PTHR36765:SF1">
    <property type="entry name" value="EXPRESSED PROTEIN"/>
    <property type="match status" value="1"/>
</dbReference>
<gene>
    <name evidence="3" type="ORF">RJ641_010156</name>
</gene>
<keyword evidence="4" id="KW-1185">Reference proteome</keyword>
<evidence type="ECO:0000313" key="3">
    <source>
        <dbReference type="EMBL" id="KAK6923956.1"/>
    </source>
</evidence>
<proteinExistence type="predicted"/>
<organism evidence="3 4">
    <name type="scientific">Dillenia turbinata</name>
    <dbReference type="NCBI Taxonomy" id="194707"/>
    <lineage>
        <taxon>Eukaryota</taxon>
        <taxon>Viridiplantae</taxon>
        <taxon>Streptophyta</taxon>
        <taxon>Embryophyta</taxon>
        <taxon>Tracheophyta</taxon>
        <taxon>Spermatophyta</taxon>
        <taxon>Magnoliopsida</taxon>
        <taxon>eudicotyledons</taxon>
        <taxon>Gunneridae</taxon>
        <taxon>Pentapetalae</taxon>
        <taxon>Dilleniales</taxon>
        <taxon>Dilleniaceae</taxon>
        <taxon>Dillenia</taxon>
    </lineage>
</organism>
<comment type="caution">
    <text evidence="3">The sequence shown here is derived from an EMBL/GenBank/DDBJ whole genome shotgun (WGS) entry which is preliminary data.</text>
</comment>
<dbReference type="Proteomes" id="UP001370490">
    <property type="component" value="Unassembled WGS sequence"/>
</dbReference>
<evidence type="ECO:0000256" key="2">
    <source>
        <dbReference type="SAM" id="MobiDB-lite"/>
    </source>
</evidence>
<name>A0AAN8Z400_9MAGN</name>
<keyword evidence="1" id="KW-0175">Coiled coil</keyword>
<reference evidence="3 4" key="1">
    <citation type="submission" date="2023-12" db="EMBL/GenBank/DDBJ databases">
        <title>A high-quality genome assembly for Dillenia turbinata (Dilleniales).</title>
        <authorList>
            <person name="Chanderbali A."/>
        </authorList>
    </citation>
    <scope>NUCLEOTIDE SEQUENCE [LARGE SCALE GENOMIC DNA]</scope>
    <source>
        <strain evidence="3">LSX21</strain>
        <tissue evidence="3">Leaf</tissue>
    </source>
</reference>
<dbReference type="EMBL" id="JBAMMX010000017">
    <property type="protein sequence ID" value="KAK6923956.1"/>
    <property type="molecule type" value="Genomic_DNA"/>
</dbReference>
<feature type="compositionally biased region" description="Basic and acidic residues" evidence="2">
    <location>
        <begin position="61"/>
        <end position="71"/>
    </location>
</feature>
<dbReference type="AlphaFoldDB" id="A0AAN8Z400"/>
<feature type="compositionally biased region" description="Low complexity" evidence="2">
    <location>
        <begin position="41"/>
        <end position="55"/>
    </location>
</feature>
<feature type="coiled-coil region" evidence="1">
    <location>
        <begin position="205"/>
        <end position="232"/>
    </location>
</feature>
<evidence type="ECO:0000256" key="1">
    <source>
        <dbReference type="SAM" id="Coils"/>
    </source>
</evidence>
<feature type="region of interest" description="Disordered" evidence="2">
    <location>
        <begin position="41"/>
        <end position="74"/>
    </location>
</feature>
<evidence type="ECO:0000313" key="4">
    <source>
        <dbReference type="Proteomes" id="UP001370490"/>
    </source>
</evidence>
<accession>A0AAN8Z400</accession>